<dbReference type="GO" id="GO:0005829">
    <property type="term" value="C:cytosol"/>
    <property type="evidence" value="ECO:0007669"/>
    <property type="project" value="TreeGrafter"/>
</dbReference>
<dbReference type="GO" id="GO:0009249">
    <property type="term" value="P:protein lipoylation"/>
    <property type="evidence" value="ECO:0007669"/>
    <property type="project" value="TreeGrafter"/>
</dbReference>
<dbReference type="SUPFAM" id="SSF51230">
    <property type="entry name" value="Single hybrid motif"/>
    <property type="match status" value="1"/>
</dbReference>
<protein>
    <recommendedName>
        <fullName evidence="5">Glycine cleavage system H protein</fullName>
    </recommendedName>
</protein>
<comment type="subunit">
    <text evidence="5">The glycine cleavage system is composed of four proteins: P, T, L and H.</text>
</comment>
<dbReference type="NCBIfam" id="NF002270">
    <property type="entry name" value="PRK01202.1"/>
    <property type="match status" value="1"/>
</dbReference>
<dbReference type="Gene3D" id="2.40.50.100">
    <property type="match status" value="1"/>
</dbReference>
<dbReference type="AlphaFoldDB" id="A0AA35SCN7"/>
<dbReference type="GO" id="GO:0019464">
    <property type="term" value="P:glycine decarboxylation via glycine cleavage system"/>
    <property type="evidence" value="ECO:0007669"/>
    <property type="project" value="UniProtKB-UniRule"/>
</dbReference>
<keyword evidence="2 4" id="KW-0450">Lipoyl</keyword>
<accession>A0AA35SCN7</accession>
<keyword evidence="3 5" id="KW-0809">Transit peptide</keyword>
<feature type="modified residue" description="N6-lipoyllysine" evidence="4">
    <location>
        <position position="65"/>
    </location>
</feature>
<dbReference type="EMBL" id="CASHTH010002267">
    <property type="protein sequence ID" value="CAI8027254.1"/>
    <property type="molecule type" value="Genomic_DNA"/>
</dbReference>
<dbReference type="GO" id="GO:0005739">
    <property type="term" value="C:mitochondrion"/>
    <property type="evidence" value="ECO:0007669"/>
    <property type="project" value="UniProtKB-SubCell"/>
</dbReference>
<evidence type="ECO:0000313" key="8">
    <source>
        <dbReference type="Proteomes" id="UP001174909"/>
    </source>
</evidence>
<dbReference type="GO" id="GO:0005960">
    <property type="term" value="C:glycine cleavage complex"/>
    <property type="evidence" value="ECO:0007669"/>
    <property type="project" value="UniProtKB-UniRule"/>
</dbReference>
<comment type="cofactor">
    <cofactor evidence="5">
        <name>(R)-lipoate</name>
        <dbReference type="ChEBI" id="CHEBI:83088"/>
    </cofactor>
    <text evidence="5">Binds 1 lipoyl cofactor covalently.</text>
</comment>
<dbReference type="CDD" id="cd06848">
    <property type="entry name" value="GCS_H"/>
    <property type="match status" value="1"/>
</dbReference>
<organism evidence="7 8">
    <name type="scientific">Geodia barretti</name>
    <name type="common">Barrett's horny sponge</name>
    <dbReference type="NCBI Taxonomy" id="519541"/>
    <lineage>
        <taxon>Eukaryota</taxon>
        <taxon>Metazoa</taxon>
        <taxon>Porifera</taxon>
        <taxon>Demospongiae</taxon>
        <taxon>Heteroscleromorpha</taxon>
        <taxon>Tetractinellida</taxon>
        <taxon>Astrophorina</taxon>
        <taxon>Geodiidae</taxon>
        <taxon>Geodia</taxon>
    </lineage>
</organism>
<dbReference type="Pfam" id="PF01597">
    <property type="entry name" value="GCV_H"/>
    <property type="match status" value="1"/>
</dbReference>
<dbReference type="InterPro" id="IPR033753">
    <property type="entry name" value="GCV_H/Fam206"/>
</dbReference>
<comment type="caution">
    <text evidence="7">The sequence shown here is derived from an EMBL/GenBank/DDBJ whole genome shotgun (WGS) entry which is preliminary data.</text>
</comment>
<proteinExistence type="inferred from homology"/>
<evidence type="ECO:0000313" key="7">
    <source>
        <dbReference type="EMBL" id="CAI8027254.1"/>
    </source>
</evidence>
<comment type="function">
    <text evidence="5">The H protein shuttles the methylamine group of glycine from the P protein to the T protein.</text>
</comment>
<evidence type="ECO:0000256" key="3">
    <source>
        <dbReference type="ARBA" id="ARBA00022946"/>
    </source>
</evidence>
<comment type="similarity">
    <text evidence="1 5">Belongs to the GcvH family.</text>
</comment>
<name>A0AA35SCN7_GEOBA</name>
<evidence type="ECO:0000256" key="4">
    <source>
        <dbReference type="PIRSR" id="PIRSR617453-50"/>
    </source>
</evidence>
<dbReference type="Proteomes" id="UP001174909">
    <property type="component" value="Unassembled WGS sequence"/>
</dbReference>
<keyword evidence="8" id="KW-1185">Reference proteome</keyword>
<feature type="domain" description="Lipoyl-binding" evidence="6">
    <location>
        <begin position="24"/>
        <end position="106"/>
    </location>
</feature>
<dbReference type="PROSITE" id="PS50968">
    <property type="entry name" value="BIOTINYL_LIPOYL"/>
    <property type="match status" value="1"/>
</dbReference>
<evidence type="ECO:0000256" key="2">
    <source>
        <dbReference type="ARBA" id="ARBA00022823"/>
    </source>
</evidence>
<dbReference type="PROSITE" id="PS00189">
    <property type="entry name" value="LIPOYL"/>
    <property type="match status" value="1"/>
</dbReference>
<sequence>MSEHPSELRYTTEHEWVRVEDDGTATIGVTFFAQDQLGDVVYIVLPSVGATLQKDTRMGEIESVKSVSDLFVPISGEVIEANQEVIDHPERVNEDPHGAGWMLRVRMSDPSEVERLLTGEQYDQAVAS</sequence>
<evidence type="ECO:0000256" key="5">
    <source>
        <dbReference type="RuleBase" id="RU364055"/>
    </source>
</evidence>
<dbReference type="NCBIfam" id="TIGR00527">
    <property type="entry name" value="gcvH"/>
    <property type="match status" value="1"/>
</dbReference>
<dbReference type="InterPro" id="IPR002930">
    <property type="entry name" value="GCV_H"/>
</dbReference>
<dbReference type="PANTHER" id="PTHR11715">
    <property type="entry name" value="GLYCINE CLEAVAGE SYSTEM H PROTEIN"/>
    <property type="match status" value="1"/>
</dbReference>
<evidence type="ECO:0000256" key="1">
    <source>
        <dbReference type="ARBA" id="ARBA00009249"/>
    </source>
</evidence>
<dbReference type="InterPro" id="IPR000089">
    <property type="entry name" value="Biotin_lipoyl"/>
</dbReference>
<comment type="subcellular location">
    <subcellularLocation>
        <location evidence="5">Mitochondrion</location>
    </subcellularLocation>
</comment>
<dbReference type="InterPro" id="IPR003016">
    <property type="entry name" value="2-oxoA_DH_lipoyl-BS"/>
</dbReference>
<dbReference type="InterPro" id="IPR011053">
    <property type="entry name" value="Single_hybrid_motif"/>
</dbReference>
<reference evidence="7" key="1">
    <citation type="submission" date="2023-03" db="EMBL/GenBank/DDBJ databases">
        <authorList>
            <person name="Steffen K."/>
            <person name="Cardenas P."/>
        </authorList>
    </citation>
    <scope>NUCLEOTIDE SEQUENCE</scope>
</reference>
<dbReference type="InterPro" id="IPR017453">
    <property type="entry name" value="GCV_H_sub"/>
</dbReference>
<dbReference type="PANTHER" id="PTHR11715:SF3">
    <property type="entry name" value="GLYCINE CLEAVAGE SYSTEM H PROTEIN-RELATED"/>
    <property type="match status" value="1"/>
</dbReference>
<evidence type="ECO:0000259" key="6">
    <source>
        <dbReference type="PROSITE" id="PS50968"/>
    </source>
</evidence>
<gene>
    <name evidence="7" type="ORF">GBAR_LOCUS15597</name>
</gene>
<keyword evidence="5" id="KW-0496">Mitochondrion</keyword>
<dbReference type="HAMAP" id="MF_00272">
    <property type="entry name" value="GcvH"/>
    <property type="match status" value="1"/>
</dbReference>